<evidence type="ECO:0000256" key="14">
    <source>
        <dbReference type="ARBA" id="ARBA00049402"/>
    </source>
</evidence>
<dbReference type="GO" id="GO:0000166">
    <property type="term" value="F:nucleotide binding"/>
    <property type="evidence" value="ECO:0007669"/>
    <property type="project" value="UniProtKB-KW"/>
</dbReference>
<keyword evidence="11 15" id="KW-0547">Nucleotide-binding</keyword>
<dbReference type="EMBL" id="QMIF01000003">
    <property type="protein sequence ID" value="TVM35182.1"/>
    <property type="molecule type" value="Genomic_DNA"/>
</dbReference>
<evidence type="ECO:0000256" key="9">
    <source>
        <dbReference type="ARBA" id="ARBA00022723"/>
    </source>
</evidence>
<dbReference type="AlphaFoldDB" id="A0A6P1ZIJ2"/>
<dbReference type="Pfam" id="PF00156">
    <property type="entry name" value="Pribosyltran"/>
    <property type="match status" value="1"/>
</dbReference>
<keyword evidence="8 15" id="KW-0808">Transferase</keyword>
<dbReference type="InterPro" id="IPR005904">
    <property type="entry name" value="Hxn_phspho_trans"/>
</dbReference>
<reference evidence="18 19" key="1">
    <citation type="submission" date="2018-06" db="EMBL/GenBank/DDBJ databases">
        <title>Complete genome of Desulfovibrio marinus P48SEP.</title>
        <authorList>
            <person name="Crispim J.S."/>
            <person name="Vidigal P.M.P."/>
            <person name="Silva L.C.F."/>
            <person name="Araujo L.C."/>
            <person name="Laguardia C.N."/>
            <person name="Dias R.S."/>
            <person name="Sousa M.P."/>
            <person name="Paula S.O."/>
            <person name="Silva C."/>
        </authorList>
    </citation>
    <scope>NUCLEOTIDE SEQUENCE [LARGE SCALE GENOMIC DNA]</scope>
    <source>
        <strain evidence="18 19">P48SEP</strain>
    </source>
</reference>
<dbReference type="InterPro" id="IPR000836">
    <property type="entry name" value="PRTase_dom"/>
</dbReference>
<dbReference type="GO" id="GO:0004422">
    <property type="term" value="F:hypoxanthine phosphoribosyltransferase activity"/>
    <property type="evidence" value="ECO:0007669"/>
    <property type="project" value="InterPro"/>
</dbReference>
<evidence type="ECO:0000256" key="10">
    <source>
        <dbReference type="ARBA" id="ARBA00022726"/>
    </source>
</evidence>
<dbReference type="PANTHER" id="PTHR43340:SF1">
    <property type="entry name" value="HYPOXANTHINE PHOSPHORIBOSYLTRANSFERASE"/>
    <property type="match status" value="1"/>
</dbReference>
<dbReference type="EMBL" id="CP039543">
    <property type="protein sequence ID" value="QJT08291.1"/>
    <property type="molecule type" value="Genomic_DNA"/>
</dbReference>
<comment type="pathway">
    <text evidence="3 15">Purine metabolism; IMP biosynthesis via salvage pathway; IMP from hypoxanthine: step 1/1.</text>
</comment>
<comment type="catalytic activity">
    <reaction evidence="14">
        <text>IMP + diphosphate = hypoxanthine + 5-phospho-alpha-D-ribose 1-diphosphate</text>
        <dbReference type="Rhea" id="RHEA:17973"/>
        <dbReference type="ChEBI" id="CHEBI:17368"/>
        <dbReference type="ChEBI" id="CHEBI:33019"/>
        <dbReference type="ChEBI" id="CHEBI:58017"/>
        <dbReference type="ChEBI" id="CHEBI:58053"/>
        <dbReference type="EC" id="2.4.2.8"/>
    </reaction>
    <physiologicalReaction direction="right-to-left" evidence="14">
        <dbReference type="Rhea" id="RHEA:17975"/>
    </physiologicalReaction>
</comment>
<keyword evidence="20" id="KW-1185">Reference proteome</keyword>
<proteinExistence type="inferred from homology"/>
<keyword evidence="12 15" id="KW-0460">Magnesium</keyword>
<gene>
    <name evidence="18" type="primary">hpt</name>
    <name evidence="18" type="ORF">DQK91_07255</name>
    <name evidence="17" type="ORF">E8L03_04830</name>
</gene>
<evidence type="ECO:0000313" key="19">
    <source>
        <dbReference type="Proteomes" id="UP000434052"/>
    </source>
</evidence>
<dbReference type="RefSeq" id="WP_144234741.1">
    <property type="nucleotide sequence ID" value="NZ_CP039543.1"/>
</dbReference>
<keyword evidence="7 15" id="KW-0328">Glycosyltransferase</keyword>
<dbReference type="GO" id="GO:0032263">
    <property type="term" value="P:GMP salvage"/>
    <property type="evidence" value="ECO:0007669"/>
    <property type="project" value="TreeGrafter"/>
</dbReference>
<dbReference type="PANTHER" id="PTHR43340">
    <property type="entry name" value="HYPOXANTHINE-GUANINE PHOSPHORIBOSYLTRANSFERASE"/>
    <property type="match status" value="1"/>
</dbReference>
<organism evidence="18 19">
    <name type="scientific">Oceanidesulfovibrio marinus</name>
    <dbReference type="NCBI Taxonomy" id="370038"/>
    <lineage>
        <taxon>Bacteria</taxon>
        <taxon>Pseudomonadati</taxon>
        <taxon>Thermodesulfobacteriota</taxon>
        <taxon>Desulfovibrionia</taxon>
        <taxon>Desulfovibrionales</taxon>
        <taxon>Desulfovibrionaceae</taxon>
        <taxon>Oceanidesulfovibrio</taxon>
    </lineage>
</organism>
<evidence type="ECO:0000256" key="4">
    <source>
        <dbReference type="ARBA" id="ARBA00008391"/>
    </source>
</evidence>
<dbReference type="GO" id="GO:0005829">
    <property type="term" value="C:cytosol"/>
    <property type="evidence" value="ECO:0007669"/>
    <property type="project" value="TreeGrafter"/>
</dbReference>
<dbReference type="GO" id="GO:0032264">
    <property type="term" value="P:IMP salvage"/>
    <property type="evidence" value="ECO:0007669"/>
    <property type="project" value="UniProtKB-UniPathway"/>
</dbReference>
<comment type="cofactor">
    <cofactor evidence="1 15">
        <name>Mg(2+)</name>
        <dbReference type="ChEBI" id="CHEBI:18420"/>
    </cofactor>
</comment>
<evidence type="ECO:0000256" key="11">
    <source>
        <dbReference type="ARBA" id="ARBA00022741"/>
    </source>
</evidence>
<reference evidence="17 20" key="2">
    <citation type="submission" date="2019-04" db="EMBL/GenBank/DDBJ databases">
        <title>Isolation and culture of sulfate reducing bacteria from the cold seep of the South China Sea.</title>
        <authorList>
            <person name="Sun C."/>
            <person name="Liu R."/>
        </authorList>
    </citation>
    <scope>NUCLEOTIDE SEQUENCE [LARGE SCALE GENOMIC DNA]</scope>
    <source>
        <strain evidence="17 20">CS1</strain>
    </source>
</reference>
<evidence type="ECO:0000256" key="1">
    <source>
        <dbReference type="ARBA" id="ARBA00001946"/>
    </source>
</evidence>
<comment type="subcellular location">
    <subcellularLocation>
        <location evidence="2 15">Cytoplasm</location>
    </subcellularLocation>
</comment>
<dbReference type="Proteomes" id="UP000434052">
    <property type="component" value="Unassembled WGS sequence"/>
</dbReference>
<comment type="similarity">
    <text evidence="4 15">Belongs to the purine/pyrimidine phosphoribosyltransferase family.</text>
</comment>
<dbReference type="GO" id="GO:0052657">
    <property type="term" value="F:guanine phosphoribosyltransferase activity"/>
    <property type="evidence" value="ECO:0007669"/>
    <property type="project" value="UniProtKB-ARBA"/>
</dbReference>
<evidence type="ECO:0000256" key="6">
    <source>
        <dbReference type="ARBA" id="ARBA00022490"/>
    </source>
</evidence>
<sequence length="176" mass="19573">MKESQLKPVVDRETIRRRVEELGQEIGERYKGKCLHIICVLKGGFIFAADLMRALPVSPTIDFIRLASYGGTTESSGNIEFLADLSDEVCGKHVLIVDDIVDTGLSMRALLDHIAGLEPASLEVCALVDKNERRRVPIHVEYAAFQLPGGFLVGYGMDYAEQYRNLDALYVLEPSE</sequence>
<dbReference type="Proteomes" id="UP000503251">
    <property type="component" value="Chromosome"/>
</dbReference>
<evidence type="ECO:0000313" key="18">
    <source>
        <dbReference type="EMBL" id="TVM35182.1"/>
    </source>
</evidence>
<evidence type="ECO:0000259" key="16">
    <source>
        <dbReference type="Pfam" id="PF00156"/>
    </source>
</evidence>
<evidence type="ECO:0000256" key="12">
    <source>
        <dbReference type="ARBA" id="ARBA00022842"/>
    </source>
</evidence>
<protein>
    <recommendedName>
        <fullName evidence="5 15">Hypoxanthine phosphoribosyltransferase</fullName>
        <ecNumber evidence="5 15">2.4.2.8</ecNumber>
    </recommendedName>
</protein>
<dbReference type="InterPro" id="IPR029057">
    <property type="entry name" value="PRTase-like"/>
</dbReference>
<evidence type="ECO:0000256" key="15">
    <source>
        <dbReference type="RuleBase" id="RU364099"/>
    </source>
</evidence>
<keyword evidence="6 15" id="KW-0963">Cytoplasm</keyword>
<dbReference type="InterPro" id="IPR050408">
    <property type="entry name" value="HGPRT"/>
</dbReference>
<evidence type="ECO:0000313" key="20">
    <source>
        <dbReference type="Proteomes" id="UP000503251"/>
    </source>
</evidence>
<evidence type="ECO:0000256" key="8">
    <source>
        <dbReference type="ARBA" id="ARBA00022679"/>
    </source>
</evidence>
<dbReference type="SUPFAM" id="SSF53271">
    <property type="entry name" value="PRTase-like"/>
    <property type="match status" value="1"/>
</dbReference>
<name>A0A6P1ZIJ2_9BACT</name>
<evidence type="ECO:0000256" key="5">
    <source>
        <dbReference type="ARBA" id="ARBA00011895"/>
    </source>
</evidence>
<dbReference type="CDD" id="cd06223">
    <property type="entry name" value="PRTases_typeI"/>
    <property type="match status" value="1"/>
</dbReference>
<dbReference type="UniPathway" id="UPA00591">
    <property type="reaction ID" value="UER00648"/>
</dbReference>
<dbReference type="NCBIfam" id="TIGR01203">
    <property type="entry name" value="HGPRTase"/>
    <property type="match status" value="1"/>
</dbReference>
<dbReference type="OrthoDB" id="9802824at2"/>
<evidence type="ECO:0000256" key="3">
    <source>
        <dbReference type="ARBA" id="ARBA00004669"/>
    </source>
</evidence>
<feature type="domain" description="Phosphoribosyltransferase" evidence="16">
    <location>
        <begin position="14"/>
        <end position="159"/>
    </location>
</feature>
<keyword evidence="10 15" id="KW-0660">Purine salvage</keyword>
<dbReference type="GO" id="GO:0006166">
    <property type="term" value="P:purine ribonucleoside salvage"/>
    <property type="evidence" value="ECO:0007669"/>
    <property type="project" value="UniProtKB-KW"/>
</dbReference>
<dbReference type="EC" id="2.4.2.8" evidence="5 15"/>
<dbReference type="GO" id="GO:0006178">
    <property type="term" value="P:guanine salvage"/>
    <property type="evidence" value="ECO:0007669"/>
    <property type="project" value="TreeGrafter"/>
</dbReference>
<dbReference type="GO" id="GO:0000287">
    <property type="term" value="F:magnesium ion binding"/>
    <property type="evidence" value="ECO:0007669"/>
    <property type="project" value="TreeGrafter"/>
</dbReference>
<evidence type="ECO:0000256" key="2">
    <source>
        <dbReference type="ARBA" id="ARBA00004496"/>
    </source>
</evidence>
<comment type="catalytic activity">
    <reaction evidence="13">
        <text>GMP + diphosphate = guanine + 5-phospho-alpha-D-ribose 1-diphosphate</text>
        <dbReference type="Rhea" id="RHEA:25424"/>
        <dbReference type="ChEBI" id="CHEBI:16235"/>
        <dbReference type="ChEBI" id="CHEBI:33019"/>
        <dbReference type="ChEBI" id="CHEBI:58017"/>
        <dbReference type="ChEBI" id="CHEBI:58115"/>
        <dbReference type="EC" id="2.4.2.8"/>
    </reaction>
    <physiologicalReaction direction="right-to-left" evidence="13">
        <dbReference type="Rhea" id="RHEA:25426"/>
    </physiologicalReaction>
</comment>
<dbReference type="GO" id="GO:0046100">
    <property type="term" value="P:hypoxanthine metabolic process"/>
    <property type="evidence" value="ECO:0007669"/>
    <property type="project" value="TreeGrafter"/>
</dbReference>
<evidence type="ECO:0000313" key="17">
    <source>
        <dbReference type="EMBL" id="QJT08291.1"/>
    </source>
</evidence>
<evidence type="ECO:0000256" key="13">
    <source>
        <dbReference type="ARBA" id="ARBA00048811"/>
    </source>
</evidence>
<dbReference type="FunFam" id="3.40.50.2020:FF:000006">
    <property type="entry name" value="Hypoxanthine phosphoribosyltransferase"/>
    <property type="match status" value="1"/>
</dbReference>
<accession>A0A6P1ZIJ2</accession>
<dbReference type="Gene3D" id="3.40.50.2020">
    <property type="match status" value="1"/>
</dbReference>
<keyword evidence="9 15" id="KW-0479">Metal-binding</keyword>
<evidence type="ECO:0000256" key="7">
    <source>
        <dbReference type="ARBA" id="ARBA00022676"/>
    </source>
</evidence>